<evidence type="ECO:0000313" key="4">
    <source>
        <dbReference type="Proteomes" id="UP000254266"/>
    </source>
</evidence>
<dbReference type="InterPro" id="IPR012902">
    <property type="entry name" value="N_methyl_site"/>
</dbReference>
<protein>
    <recommendedName>
        <fullName evidence="5">Prepilin-type cleavage/methylation domain-containing protein</fullName>
    </recommendedName>
</protein>
<evidence type="ECO:0000256" key="2">
    <source>
        <dbReference type="SAM" id="Phobius"/>
    </source>
</evidence>
<dbReference type="Gene3D" id="3.30.700.10">
    <property type="entry name" value="Glycoprotein, Type 4 Pilin"/>
    <property type="match status" value="1"/>
</dbReference>
<dbReference type="AlphaFoldDB" id="A0A370DCN1"/>
<keyword evidence="2" id="KW-0812">Transmembrane</keyword>
<evidence type="ECO:0000313" key="3">
    <source>
        <dbReference type="EMBL" id="RDH82645.1"/>
    </source>
</evidence>
<dbReference type="Proteomes" id="UP000254266">
    <property type="component" value="Unassembled WGS sequence"/>
</dbReference>
<evidence type="ECO:0008006" key="5">
    <source>
        <dbReference type="Google" id="ProtNLM"/>
    </source>
</evidence>
<keyword evidence="2" id="KW-1133">Transmembrane helix</keyword>
<dbReference type="InterPro" id="IPR045584">
    <property type="entry name" value="Pilin-like"/>
</dbReference>
<feature type="transmembrane region" description="Helical" evidence="2">
    <location>
        <begin position="12"/>
        <end position="30"/>
    </location>
</feature>
<dbReference type="PRINTS" id="PR00813">
    <property type="entry name" value="BCTERIALGSPG"/>
</dbReference>
<proteinExistence type="predicted"/>
<sequence>MKINKQQGFTLIEIAIVFVIIAVLLSYTFMPMRAQLETANIKNARAKLVEIEEALYGYAIANNRLPCPTTPGGSGISNPEDPAANCANNAAIGGFIGFVPSNTLGIKGDVNCDGLLVDPWGRPYRYSIVNTDGGETPGDGDGSADFVVTGGIRSQAVSTGNPVLTGPTAVRPNIVVCNNLEVNCTNAVASTTTAVAVIYAMGTKQRANSATENQNAGEGGTVASTCGLPAYPVASNTLYYSAKRKEVAGSEFDDILIWISPNILYSKLLQAGHTLQQ</sequence>
<keyword evidence="1" id="KW-0488">Methylation</keyword>
<accession>A0A370DCN1</accession>
<keyword evidence="4" id="KW-1185">Reference proteome</keyword>
<gene>
    <name evidence="3" type="ORF">DIZ80_10215</name>
</gene>
<dbReference type="Pfam" id="PF07963">
    <property type="entry name" value="N_methyl"/>
    <property type="match status" value="1"/>
</dbReference>
<comment type="caution">
    <text evidence="3">The sequence shown here is derived from an EMBL/GenBank/DDBJ whole genome shotgun (WGS) entry which is preliminary data.</text>
</comment>
<dbReference type="EMBL" id="QFXC01000011">
    <property type="protein sequence ID" value="RDH82645.1"/>
    <property type="molecule type" value="Genomic_DNA"/>
</dbReference>
<evidence type="ECO:0000256" key="1">
    <source>
        <dbReference type="ARBA" id="ARBA00022481"/>
    </source>
</evidence>
<organism evidence="3 4">
    <name type="scientific">endosymbiont of Galathealinum brachiosum</name>
    <dbReference type="NCBI Taxonomy" id="2200906"/>
    <lineage>
        <taxon>Bacteria</taxon>
        <taxon>Pseudomonadati</taxon>
        <taxon>Pseudomonadota</taxon>
        <taxon>Gammaproteobacteria</taxon>
        <taxon>sulfur-oxidizing symbionts</taxon>
    </lineage>
</organism>
<dbReference type="InterPro" id="IPR000983">
    <property type="entry name" value="Bac_GSPG_pilin"/>
</dbReference>
<reference evidence="3 4" key="1">
    <citation type="journal article" date="2018" name="ISME J.">
        <title>Endosymbiont genomes yield clues of tubeworm success.</title>
        <authorList>
            <person name="Li Y."/>
            <person name="Liles M.R."/>
            <person name="Halanych K.M."/>
        </authorList>
    </citation>
    <scope>NUCLEOTIDE SEQUENCE [LARGE SCALE GENOMIC DNA]</scope>
    <source>
        <strain evidence="3">A1464</strain>
    </source>
</reference>
<dbReference type="GO" id="GO:0015627">
    <property type="term" value="C:type II protein secretion system complex"/>
    <property type="evidence" value="ECO:0007669"/>
    <property type="project" value="InterPro"/>
</dbReference>
<keyword evidence="2" id="KW-0472">Membrane</keyword>
<dbReference type="SUPFAM" id="SSF54523">
    <property type="entry name" value="Pili subunits"/>
    <property type="match status" value="1"/>
</dbReference>
<dbReference type="NCBIfam" id="TIGR02532">
    <property type="entry name" value="IV_pilin_GFxxxE"/>
    <property type="match status" value="1"/>
</dbReference>
<dbReference type="GO" id="GO:0015628">
    <property type="term" value="P:protein secretion by the type II secretion system"/>
    <property type="evidence" value="ECO:0007669"/>
    <property type="project" value="InterPro"/>
</dbReference>
<name>A0A370DCN1_9GAMM</name>